<evidence type="ECO:0000256" key="7">
    <source>
        <dbReference type="SAM" id="Coils"/>
    </source>
</evidence>
<keyword evidence="3" id="KW-0540">Nuclease</keyword>
<keyword evidence="5" id="KW-0269">Exonuclease</keyword>
<evidence type="ECO:0000313" key="9">
    <source>
        <dbReference type="Proteomes" id="UP000199197"/>
    </source>
</evidence>
<dbReference type="Gene3D" id="1.10.287.1040">
    <property type="entry name" value="Exonuclease VII, small subunit"/>
    <property type="match status" value="1"/>
</dbReference>
<dbReference type="SUPFAM" id="SSF116842">
    <property type="entry name" value="XseB-like"/>
    <property type="match status" value="1"/>
</dbReference>
<accession>A0A0P1NW86</accession>
<evidence type="ECO:0000313" key="8">
    <source>
        <dbReference type="EMBL" id="CUT03405.1"/>
    </source>
</evidence>
<protein>
    <recommendedName>
        <fullName evidence="6">Exodeoxyribonuclease VII small subunit</fullName>
        <ecNumber evidence="6">3.1.11.6</ecNumber>
    </recommendedName>
</protein>
<organism evidence="8 9">
    <name type="scientific">Candidatus Chryseopegocella kryptomonas</name>
    <dbReference type="NCBI Taxonomy" id="1633643"/>
    <lineage>
        <taxon>Bacteria</taxon>
        <taxon>Pseudomonadati</taxon>
        <taxon>Candidatus Kryptoniota</taxon>
        <taxon>Candidatus Chryseopegocella</taxon>
    </lineage>
</organism>
<evidence type="ECO:0000256" key="4">
    <source>
        <dbReference type="ARBA" id="ARBA00022801"/>
    </source>
</evidence>
<evidence type="ECO:0000256" key="1">
    <source>
        <dbReference type="ARBA" id="ARBA00009998"/>
    </source>
</evidence>
<dbReference type="EC" id="3.1.11.6" evidence="6"/>
<keyword evidence="2" id="KW-0963">Cytoplasm</keyword>
<dbReference type="Proteomes" id="UP000199197">
    <property type="component" value="Unassembled WGS sequence"/>
</dbReference>
<dbReference type="OrthoDB" id="1525214at2"/>
<dbReference type="InterPro" id="IPR003761">
    <property type="entry name" value="Exonuc_VII_S"/>
</dbReference>
<proteinExistence type="inferred from homology"/>
<keyword evidence="4" id="KW-0378">Hydrolase</keyword>
<keyword evidence="7" id="KW-0175">Coiled coil</keyword>
<evidence type="ECO:0000256" key="6">
    <source>
        <dbReference type="NCBIfam" id="TIGR01280"/>
    </source>
</evidence>
<name>A0A0P1NW86_9BACT</name>
<reference evidence="9" key="1">
    <citation type="submission" date="2015-11" db="EMBL/GenBank/DDBJ databases">
        <authorList>
            <person name="Varghese N."/>
        </authorList>
    </citation>
    <scope>NUCLEOTIDE SEQUENCE [LARGE SCALE GENOMIC DNA]</scope>
    <source>
        <strain evidence="9">JGI-23</strain>
    </source>
</reference>
<gene>
    <name evidence="8" type="ORF">JGI23_01467</name>
</gene>
<dbReference type="GO" id="GO:0006308">
    <property type="term" value="P:DNA catabolic process"/>
    <property type="evidence" value="ECO:0007669"/>
    <property type="project" value="UniProtKB-UniRule"/>
</dbReference>
<sequence length="72" mass="8566">MRYRDALRELEQIISSLENEEVDVDELAEKVKRARELIDFLKSKLKKVQDEVQNTLNDLDDHDNSFNDNIFL</sequence>
<dbReference type="GO" id="GO:0009318">
    <property type="term" value="C:exodeoxyribonuclease VII complex"/>
    <property type="evidence" value="ECO:0007669"/>
    <property type="project" value="UniProtKB-UniRule"/>
</dbReference>
<keyword evidence="9" id="KW-1185">Reference proteome</keyword>
<dbReference type="InterPro" id="IPR037004">
    <property type="entry name" value="Exonuc_VII_ssu_sf"/>
</dbReference>
<dbReference type="GO" id="GO:0008855">
    <property type="term" value="F:exodeoxyribonuclease VII activity"/>
    <property type="evidence" value="ECO:0007669"/>
    <property type="project" value="UniProtKB-UniRule"/>
</dbReference>
<dbReference type="NCBIfam" id="TIGR01280">
    <property type="entry name" value="xseB"/>
    <property type="match status" value="1"/>
</dbReference>
<evidence type="ECO:0000256" key="2">
    <source>
        <dbReference type="ARBA" id="ARBA00022490"/>
    </source>
</evidence>
<dbReference type="RefSeq" id="WP_072150004.1">
    <property type="nucleotide sequence ID" value="NZ_CZVW01000016.1"/>
</dbReference>
<evidence type="ECO:0000256" key="5">
    <source>
        <dbReference type="ARBA" id="ARBA00022839"/>
    </source>
</evidence>
<evidence type="ECO:0000256" key="3">
    <source>
        <dbReference type="ARBA" id="ARBA00022722"/>
    </source>
</evidence>
<dbReference type="EMBL" id="CZVW01000016">
    <property type="protein sequence ID" value="CUT03405.1"/>
    <property type="molecule type" value="Genomic_DNA"/>
</dbReference>
<dbReference type="AlphaFoldDB" id="A0A0P1NW86"/>
<dbReference type="Pfam" id="PF02609">
    <property type="entry name" value="Exonuc_VII_S"/>
    <property type="match status" value="1"/>
</dbReference>
<feature type="coiled-coil region" evidence="7">
    <location>
        <begin position="3"/>
        <end position="65"/>
    </location>
</feature>
<comment type="similarity">
    <text evidence="1">Belongs to the XseB family.</text>
</comment>